<proteinExistence type="predicted"/>
<dbReference type="EMBL" id="JAGKHQ010000013">
    <property type="protein sequence ID" value="KAG7501300.1"/>
    <property type="molecule type" value="Genomic_DNA"/>
</dbReference>
<sequence length="180" mass="19754">MGTNLAGKQNTPHTQTHTHTLPLSVHSQLSRPGRLCLSVCLSLSIMSSLSFLSLYGASVILLLLTTASQSQDYDFPTPGYDDNTSLSVSFFSNTSFEELEKLSERFIDAEEEDEDFLYGDGWTEEQEVTVTTATTRGTTESGVVDGRNAASLPVSLEISTLVWILMMVISVNLQQLQHTL</sequence>
<keyword evidence="4" id="KW-1185">Reference proteome</keyword>
<keyword evidence="2" id="KW-0812">Transmembrane</keyword>
<protein>
    <submittedName>
        <fullName evidence="3">Uncharacterized protein</fullName>
    </submittedName>
</protein>
<dbReference type="AlphaFoldDB" id="A0AAV6R9X6"/>
<name>A0AAV6R9X6_SOLSE</name>
<evidence type="ECO:0000256" key="1">
    <source>
        <dbReference type="SAM" id="MobiDB-lite"/>
    </source>
</evidence>
<evidence type="ECO:0000313" key="3">
    <source>
        <dbReference type="EMBL" id="KAG7501300.1"/>
    </source>
</evidence>
<feature type="compositionally biased region" description="Polar residues" evidence="1">
    <location>
        <begin position="1"/>
        <end position="10"/>
    </location>
</feature>
<dbReference type="Proteomes" id="UP000693946">
    <property type="component" value="Linkage Group LG20"/>
</dbReference>
<evidence type="ECO:0000256" key="2">
    <source>
        <dbReference type="SAM" id="Phobius"/>
    </source>
</evidence>
<accession>A0AAV6R9X6</accession>
<feature type="compositionally biased region" description="Low complexity" evidence="1">
    <location>
        <begin position="11"/>
        <end position="23"/>
    </location>
</feature>
<keyword evidence="2" id="KW-1133">Transmembrane helix</keyword>
<keyword evidence="2" id="KW-0472">Membrane</keyword>
<organism evidence="3 4">
    <name type="scientific">Solea senegalensis</name>
    <name type="common">Senegalese sole</name>
    <dbReference type="NCBI Taxonomy" id="28829"/>
    <lineage>
        <taxon>Eukaryota</taxon>
        <taxon>Metazoa</taxon>
        <taxon>Chordata</taxon>
        <taxon>Craniata</taxon>
        <taxon>Vertebrata</taxon>
        <taxon>Euteleostomi</taxon>
        <taxon>Actinopterygii</taxon>
        <taxon>Neopterygii</taxon>
        <taxon>Teleostei</taxon>
        <taxon>Neoteleostei</taxon>
        <taxon>Acanthomorphata</taxon>
        <taxon>Carangaria</taxon>
        <taxon>Pleuronectiformes</taxon>
        <taxon>Pleuronectoidei</taxon>
        <taxon>Soleidae</taxon>
        <taxon>Solea</taxon>
    </lineage>
</organism>
<feature type="region of interest" description="Disordered" evidence="1">
    <location>
        <begin position="1"/>
        <end position="25"/>
    </location>
</feature>
<comment type="caution">
    <text evidence="3">The sequence shown here is derived from an EMBL/GenBank/DDBJ whole genome shotgun (WGS) entry which is preliminary data.</text>
</comment>
<feature type="transmembrane region" description="Helical" evidence="2">
    <location>
        <begin position="154"/>
        <end position="173"/>
    </location>
</feature>
<feature type="transmembrane region" description="Helical" evidence="2">
    <location>
        <begin position="35"/>
        <end position="64"/>
    </location>
</feature>
<gene>
    <name evidence="3" type="ORF">JOB18_045624</name>
</gene>
<evidence type="ECO:0000313" key="4">
    <source>
        <dbReference type="Proteomes" id="UP000693946"/>
    </source>
</evidence>
<reference evidence="3 4" key="1">
    <citation type="journal article" date="2021" name="Sci. Rep.">
        <title>Chromosome anchoring in Senegalese sole (Solea senegalensis) reveals sex-associated markers and genome rearrangements in flatfish.</title>
        <authorList>
            <person name="Guerrero-Cozar I."/>
            <person name="Gomez-Garrido J."/>
            <person name="Berbel C."/>
            <person name="Martinez-Blanch J.F."/>
            <person name="Alioto T."/>
            <person name="Claros M.G."/>
            <person name="Gagnaire P.A."/>
            <person name="Manchado M."/>
        </authorList>
    </citation>
    <scope>NUCLEOTIDE SEQUENCE [LARGE SCALE GENOMIC DNA]</scope>
    <source>
        <strain evidence="3">Sse05_10M</strain>
    </source>
</reference>